<reference evidence="1 2" key="1">
    <citation type="journal article" date="2016" name="Nat. Commun.">
        <title>Thousands of microbial genomes shed light on interconnected biogeochemical processes in an aquifer system.</title>
        <authorList>
            <person name="Anantharaman K."/>
            <person name="Brown C.T."/>
            <person name="Hug L.A."/>
            <person name="Sharon I."/>
            <person name="Castelle C.J."/>
            <person name="Probst A.J."/>
            <person name="Thomas B.C."/>
            <person name="Singh A."/>
            <person name="Wilkins M.J."/>
            <person name="Karaoz U."/>
            <person name="Brodie E.L."/>
            <person name="Williams K.H."/>
            <person name="Hubbard S.S."/>
            <person name="Banfield J.F."/>
        </authorList>
    </citation>
    <scope>NUCLEOTIDE SEQUENCE [LARGE SCALE GENOMIC DNA]</scope>
</reference>
<proteinExistence type="predicted"/>
<sequence>MAEPEGKIPEFRRTIVTENVVRGVASGWYRDISFVRIFDEYNAFAVRKAILEYWLERSVRINEYQADWVEARIIDLKKEEGETRSGFWKELLNWYIFNATDKLSNRTLDFAISITEMNDFGDSSGYFYRSDVLKIITGKLDRSPEIYQDITTPALRLFLESFLVAAYQPNATIFDGTMVDIRRVVRCAIKAEDWHFLPMIEQVLYKLYNQKRPERYDFRQEVEILENIAFLKEAVRLLREKTE</sequence>
<evidence type="ECO:0000313" key="1">
    <source>
        <dbReference type="EMBL" id="OGZ24342.1"/>
    </source>
</evidence>
<dbReference type="EMBL" id="MHMH01000013">
    <property type="protein sequence ID" value="OGZ24342.1"/>
    <property type="molecule type" value="Genomic_DNA"/>
</dbReference>
<dbReference type="STRING" id="1801672.A2896_01770"/>
<organism evidence="1 2">
    <name type="scientific">Candidatus Nealsonbacteria bacterium RIFCSPLOWO2_01_FULL_43_32</name>
    <dbReference type="NCBI Taxonomy" id="1801672"/>
    <lineage>
        <taxon>Bacteria</taxon>
        <taxon>Candidatus Nealsoniibacteriota</taxon>
    </lineage>
</organism>
<evidence type="ECO:0000313" key="2">
    <source>
        <dbReference type="Proteomes" id="UP000178647"/>
    </source>
</evidence>
<gene>
    <name evidence="1" type="ORF">A2896_01770</name>
</gene>
<accession>A0A1G2EFE8</accession>
<protein>
    <submittedName>
        <fullName evidence="1">Uncharacterized protein</fullName>
    </submittedName>
</protein>
<comment type="caution">
    <text evidence="1">The sequence shown here is derived from an EMBL/GenBank/DDBJ whole genome shotgun (WGS) entry which is preliminary data.</text>
</comment>
<name>A0A1G2EFE8_9BACT</name>
<dbReference type="AlphaFoldDB" id="A0A1G2EFE8"/>
<dbReference type="Proteomes" id="UP000178647">
    <property type="component" value="Unassembled WGS sequence"/>
</dbReference>